<dbReference type="GO" id="GO:0016779">
    <property type="term" value="F:nucleotidyltransferase activity"/>
    <property type="evidence" value="ECO:0007669"/>
    <property type="project" value="UniProtKB-KW"/>
</dbReference>
<evidence type="ECO:0000256" key="3">
    <source>
        <dbReference type="ARBA" id="ARBA00022989"/>
    </source>
</evidence>
<keyword evidence="4 6" id="KW-0472">Membrane</keyword>
<keyword evidence="2 6" id="KW-0812">Transmembrane</keyword>
<dbReference type="EC" id="3.4.21.89" evidence="5"/>
<sequence length="181" mass="18631">MPATGRRTVLHRVRAVVVGLAGVVGVLCVGWFVIAAAAGLSLVVVTTGSMSPTIPAGSVVVSERAAAADVRPGDVVTVPRPGATLPVTHRVVTVERVDGDPAARSLTLQGDANDTVDRDPSVVREVGRTVASAPGLGRVLQWSSAPAARGLVVAVVGLLVVWSCWPPRRSVEDPDVERGRA</sequence>
<comment type="caution">
    <text evidence="7">The sequence shown here is derived from an EMBL/GenBank/DDBJ whole genome shotgun (WGS) entry which is preliminary data.</text>
</comment>
<dbReference type="InterPro" id="IPR001733">
    <property type="entry name" value="Peptidase_S26B"/>
</dbReference>
<organism evidence="7 8">
    <name type="scientific">Curtobacterium caseinilyticum</name>
    <dbReference type="NCBI Taxonomy" id="3055137"/>
    <lineage>
        <taxon>Bacteria</taxon>
        <taxon>Bacillati</taxon>
        <taxon>Actinomycetota</taxon>
        <taxon>Actinomycetes</taxon>
        <taxon>Micrococcales</taxon>
        <taxon>Microbacteriaceae</taxon>
        <taxon>Curtobacterium</taxon>
    </lineage>
</organism>
<reference evidence="7 8" key="1">
    <citation type="submission" date="2023-06" db="EMBL/GenBank/DDBJ databases">
        <authorList>
            <person name="Feng G."/>
            <person name="Li J."/>
            <person name="Zhu H."/>
        </authorList>
    </citation>
    <scope>NUCLEOTIDE SEQUENCE [LARGE SCALE GENOMIC DNA]</scope>
    <source>
        <strain evidence="7 8">RHCKG28</strain>
    </source>
</reference>
<dbReference type="NCBIfam" id="TIGR02228">
    <property type="entry name" value="sigpep_I_arch"/>
    <property type="match status" value="1"/>
</dbReference>
<gene>
    <name evidence="7" type="ORF">QUG93_14635</name>
</gene>
<evidence type="ECO:0000256" key="1">
    <source>
        <dbReference type="ARBA" id="ARBA00004370"/>
    </source>
</evidence>
<evidence type="ECO:0000256" key="2">
    <source>
        <dbReference type="ARBA" id="ARBA00022692"/>
    </source>
</evidence>
<evidence type="ECO:0000256" key="6">
    <source>
        <dbReference type="SAM" id="Phobius"/>
    </source>
</evidence>
<dbReference type="InterPro" id="IPR019533">
    <property type="entry name" value="Peptidase_S26"/>
</dbReference>
<dbReference type="GO" id="GO:0009003">
    <property type="term" value="F:signal peptidase activity"/>
    <property type="evidence" value="ECO:0007669"/>
    <property type="project" value="UniProtKB-EC"/>
</dbReference>
<dbReference type="SUPFAM" id="SSF51306">
    <property type="entry name" value="LexA/Signal peptidase"/>
    <property type="match status" value="1"/>
</dbReference>
<keyword evidence="3 6" id="KW-1133">Transmembrane helix</keyword>
<dbReference type="CDD" id="cd06530">
    <property type="entry name" value="S26_SPase_I"/>
    <property type="match status" value="1"/>
</dbReference>
<keyword evidence="7" id="KW-0378">Hydrolase</keyword>
<name>A0ABT7TTJ5_9MICO</name>
<evidence type="ECO:0000313" key="8">
    <source>
        <dbReference type="Proteomes" id="UP001236404"/>
    </source>
</evidence>
<dbReference type="InterPro" id="IPR036286">
    <property type="entry name" value="LexA/Signal_pep-like_sf"/>
</dbReference>
<evidence type="ECO:0000256" key="4">
    <source>
        <dbReference type="ARBA" id="ARBA00023136"/>
    </source>
</evidence>
<dbReference type="Proteomes" id="UP001236404">
    <property type="component" value="Unassembled WGS sequence"/>
</dbReference>
<dbReference type="EMBL" id="JAUCMN010000012">
    <property type="protein sequence ID" value="MDM7892927.1"/>
    <property type="molecule type" value="Genomic_DNA"/>
</dbReference>
<dbReference type="RefSeq" id="WP_289475058.1">
    <property type="nucleotide sequence ID" value="NZ_JAUCMN010000012.1"/>
</dbReference>
<keyword evidence="8" id="KW-1185">Reference proteome</keyword>
<evidence type="ECO:0000313" key="7">
    <source>
        <dbReference type="EMBL" id="MDM7892927.1"/>
    </source>
</evidence>
<keyword evidence="7" id="KW-0808">Transferase</keyword>
<proteinExistence type="predicted"/>
<accession>A0ABT7TTJ5</accession>
<keyword evidence="7" id="KW-0548">Nucleotidyltransferase</keyword>
<feature type="transmembrane region" description="Helical" evidence="6">
    <location>
        <begin position="16"/>
        <end position="45"/>
    </location>
</feature>
<comment type="subcellular location">
    <subcellularLocation>
        <location evidence="1">Membrane</location>
    </subcellularLocation>
</comment>
<protein>
    <recommendedName>
        <fullName evidence="5">Signal peptidase I</fullName>
        <ecNumber evidence="5">3.4.21.89</ecNumber>
    </recommendedName>
</protein>
<evidence type="ECO:0000256" key="5">
    <source>
        <dbReference type="NCBIfam" id="TIGR02228"/>
    </source>
</evidence>